<dbReference type="InterPro" id="IPR018060">
    <property type="entry name" value="HTH_AraC"/>
</dbReference>
<proteinExistence type="predicted"/>
<evidence type="ECO:0000259" key="5">
    <source>
        <dbReference type="PROSITE" id="PS01124"/>
    </source>
</evidence>
<evidence type="ECO:0000313" key="7">
    <source>
        <dbReference type="Proteomes" id="UP000248688"/>
    </source>
</evidence>
<dbReference type="InterPro" id="IPR018062">
    <property type="entry name" value="HTH_AraC-typ_CS"/>
</dbReference>
<dbReference type="Proteomes" id="UP000248688">
    <property type="component" value="Chromosome"/>
</dbReference>
<sequence>MVAFGNPSSSSPEQWRLAGVLLDEMALISPSVTFLPTSDDPRIKRVTDQIIHKPAANPSLEESAELVCVSPRTLSRLFSKYLGMGYGEWKTRSKMVEALKLLEEEVPIKTIAYQLGYENASSFIYAFRKQFGKSPGNYYHK</sequence>
<evidence type="ECO:0000256" key="1">
    <source>
        <dbReference type="ARBA" id="ARBA00022491"/>
    </source>
</evidence>
<dbReference type="Gene3D" id="1.10.10.60">
    <property type="entry name" value="Homeodomain-like"/>
    <property type="match status" value="1"/>
</dbReference>
<dbReference type="FunFam" id="1.10.10.60:FF:000132">
    <property type="entry name" value="AraC family transcriptional regulator"/>
    <property type="match status" value="1"/>
</dbReference>
<keyword evidence="4" id="KW-0804">Transcription</keyword>
<keyword evidence="1" id="KW-0678">Repressor</keyword>
<protein>
    <recommendedName>
        <fullName evidence="5">HTH araC/xylS-type domain-containing protein</fullName>
    </recommendedName>
</protein>
<dbReference type="PROSITE" id="PS01124">
    <property type="entry name" value="HTH_ARAC_FAMILY_2"/>
    <property type="match status" value="1"/>
</dbReference>
<keyword evidence="2" id="KW-0805">Transcription regulation</keyword>
<reference evidence="6 7" key="1">
    <citation type="submission" date="2018-06" db="EMBL/GenBank/DDBJ databases">
        <title>Echinicola strongylocentroti sp. nov., isolated from a sea urchin Strongylocentrotus intermedius.</title>
        <authorList>
            <person name="Bae S.S."/>
        </authorList>
    </citation>
    <scope>NUCLEOTIDE SEQUENCE [LARGE SCALE GENOMIC DNA]</scope>
    <source>
        <strain evidence="6 7">MEBiC08714</strain>
    </source>
</reference>
<evidence type="ECO:0000256" key="4">
    <source>
        <dbReference type="ARBA" id="ARBA00023163"/>
    </source>
</evidence>
<dbReference type="GO" id="GO:0043565">
    <property type="term" value="F:sequence-specific DNA binding"/>
    <property type="evidence" value="ECO:0007669"/>
    <property type="project" value="InterPro"/>
</dbReference>
<evidence type="ECO:0000256" key="3">
    <source>
        <dbReference type="ARBA" id="ARBA00023125"/>
    </source>
</evidence>
<organism evidence="6 7">
    <name type="scientific">Echinicola strongylocentroti</name>
    <dbReference type="NCBI Taxonomy" id="1795355"/>
    <lineage>
        <taxon>Bacteria</taxon>
        <taxon>Pseudomonadati</taxon>
        <taxon>Bacteroidota</taxon>
        <taxon>Cytophagia</taxon>
        <taxon>Cytophagales</taxon>
        <taxon>Cyclobacteriaceae</taxon>
        <taxon>Echinicola</taxon>
    </lineage>
</organism>
<dbReference type="AlphaFoldDB" id="A0A2Z4IMK3"/>
<feature type="domain" description="HTH araC/xylS-type" evidence="5">
    <location>
        <begin position="44"/>
        <end position="141"/>
    </location>
</feature>
<accession>A0A2Z4IMK3</accession>
<dbReference type="PANTHER" id="PTHR11019:SF199">
    <property type="entry name" value="HTH-TYPE TRANSCRIPTIONAL REGULATOR NIMR"/>
    <property type="match status" value="1"/>
</dbReference>
<keyword evidence="7" id="KW-1185">Reference proteome</keyword>
<keyword evidence="3" id="KW-0238">DNA-binding</keyword>
<dbReference type="PROSITE" id="PS00041">
    <property type="entry name" value="HTH_ARAC_FAMILY_1"/>
    <property type="match status" value="1"/>
</dbReference>
<dbReference type="KEGG" id="est:DN752_19110"/>
<dbReference type="SMART" id="SM00342">
    <property type="entry name" value="HTH_ARAC"/>
    <property type="match status" value="1"/>
</dbReference>
<evidence type="ECO:0000256" key="2">
    <source>
        <dbReference type="ARBA" id="ARBA00023015"/>
    </source>
</evidence>
<dbReference type="PRINTS" id="PR00032">
    <property type="entry name" value="HTHARAC"/>
</dbReference>
<gene>
    <name evidence="6" type="ORF">DN752_19110</name>
</gene>
<dbReference type="PANTHER" id="PTHR11019">
    <property type="entry name" value="HTH-TYPE TRANSCRIPTIONAL REGULATOR NIMR"/>
    <property type="match status" value="1"/>
</dbReference>
<dbReference type="Pfam" id="PF12833">
    <property type="entry name" value="HTH_18"/>
    <property type="match status" value="1"/>
</dbReference>
<dbReference type="InterPro" id="IPR020449">
    <property type="entry name" value="Tscrpt_reg_AraC-type_HTH"/>
</dbReference>
<dbReference type="EMBL" id="CP030041">
    <property type="protein sequence ID" value="AWW32074.1"/>
    <property type="molecule type" value="Genomic_DNA"/>
</dbReference>
<dbReference type="GO" id="GO:0003700">
    <property type="term" value="F:DNA-binding transcription factor activity"/>
    <property type="evidence" value="ECO:0007669"/>
    <property type="project" value="InterPro"/>
</dbReference>
<dbReference type="RefSeq" id="WP_112785447.1">
    <property type="nucleotide sequence ID" value="NZ_CP030041.1"/>
</dbReference>
<dbReference type="OrthoDB" id="4480133at2"/>
<dbReference type="InterPro" id="IPR009057">
    <property type="entry name" value="Homeodomain-like_sf"/>
</dbReference>
<name>A0A2Z4IMK3_9BACT</name>
<evidence type="ECO:0000313" key="6">
    <source>
        <dbReference type="EMBL" id="AWW32074.1"/>
    </source>
</evidence>
<dbReference type="SUPFAM" id="SSF46689">
    <property type="entry name" value="Homeodomain-like"/>
    <property type="match status" value="2"/>
</dbReference>